<dbReference type="InterPro" id="IPR027417">
    <property type="entry name" value="P-loop_NTPase"/>
</dbReference>
<reference evidence="1 2" key="1">
    <citation type="journal article" date="2011" name="J. Bacteriol.">
        <title>Genome sequence of the obligate intracellular animal pathogen Chlamydia pecorum E58.</title>
        <authorList>
            <person name="Mojica S."/>
            <person name="Huot Creasy H."/>
            <person name="Daugherty S."/>
            <person name="Read T.D."/>
            <person name="Kim T."/>
            <person name="Kaltenboeck B."/>
            <person name="Bavoil P."/>
            <person name="Myers G.S."/>
        </authorList>
    </citation>
    <scope>NUCLEOTIDE SEQUENCE [LARGE SCALE GENOMIC DNA]</scope>
    <source>
        <strain evidence="1 2">E58</strain>
    </source>
</reference>
<dbReference type="RefSeq" id="WP_013712887.1">
    <property type="nucleotide sequence ID" value="NC_015408.1"/>
</dbReference>
<keyword evidence="1" id="KW-0239">DNA-directed DNA polymerase</keyword>
<dbReference type="InterPro" id="IPR050238">
    <property type="entry name" value="DNA_Rep/Repair_Clamp_Loader"/>
</dbReference>
<dbReference type="SUPFAM" id="SSF52540">
    <property type="entry name" value="P-loop containing nucleoside triphosphate hydrolases"/>
    <property type="match status" value="1"/>
</dbReference>
<dbReference type="Proteomes" id="UP000008305">
    <property type="component" value="Chromosome"/>
</dbReference>
<dbReference type="GO" id="GO:0003887">
    <property type="term" value="F:DNA-directed DNA polymerase activity"/>
    <property type="evidence" value="ECO:0007669"/>
    <property type="project" value="UniProtKB-KW"/>
</dbReference>
<protein>
    <submittedName>
        <fullName evidence="1">DNA-directed DNA polymerase III chain</fullName>
    </submittedName>
</protein>
<dbReference type="AlphaFoldDB" id="A0AA34RDQ2"/>
<keyword evidence="2" id="KW-1185">Reference proteome</keyword>
<evidence type="ECO:0000313" key="1">
    <source>
        <dbReference type="EMBL" id="AEB41809.1"/>
    </source>
</evidence>
<dbReference type="KEGG" id="cpm:G5S_0866"/>
<dbReference type="Pfam" id="PF13177">
    <property type="entry name" value="DNA_pol3_delta2"/>
    <property type="match status" value="1"/>
</dbReference>
<dbReference type="EMBL" id="CP002608">
    <property type="protein sequence ID" value="AEB41809.1"/>
    <property type="molecule type" value="Genomic_DNA"/>
</dbReference>
<gene>
    <name evidence="1" type="ordered locus">G5S_0866</name>
</gene>
<keyword evidence="1" id="KW-0808">Transferase</keyword>
<proteinExistence type="predicted"/>
<organism evidence="1 2">
    <name type="scientific">Chlamydia pecorum (strain ATCC VR-628 / DSM 29919 / E58)</name>
    <name type="common">Chlamydophila pecorum</name>
    <dbReference type="NCBI Taxonomy" id="331635"/>
    <lineage>
        <taxon>Bacteria</taxon>
        <taxon>Pseudomonadati</taxon>
        <taxon>Chlamydiota</taxon>
        <taxon>Chlamydiia</taxon>
        <taxon>Chlamydiales</taxon>
        <taxon>Chlamydiaceae</taxon>
        <taxon>Chlamydia/Chlamydophila group</taxon>
        <taxon>Chlamydia</taxon>
    </lineage>
</organism>
<dbReference type="PANTHER" id="PTHR11669:SF0">
    <property type="entry name" value="PROTEIN STICHEL-LIKE 2"/>
    <property type="match status" value="1"/>
</dbReference>
<dbReference type="Gene3D" id="3.40.50.300">
    <property type="entry name" value="P-loop containing nucleotide triphosphate hydrolases"/>
    <property type="match status" value="1"/>
</dbReference>
<sequence length="292" mass="33126">MPIEDDPWSALLLKIQAGEVPQAILLHSFQDEMLRHKAYDLAAEIILSRLPEAQYKIQAHIHPDIHEFSPSGKGRLHSIDLAREIKKDIWIPPFEASYKVYIIEEADRMTLSAISAFLKVLEEPPHHAILILTSTKPQRLPATILSRTLGVFLKEREIPLPDQEAIECMYRCALEEIPITEVGNLVKGGPDIEKQLLRDKARKFLEVLLKLYRDRYMLDLGCFPSALSYPTYQDKSLLLPKLPLEKVLTVIESAYQALDNSSSAASVLEWVALQLLSLRFQAQKSEASSYSN</sequence>
<dbReference type="NCBIfam" id="NF004577">
    <property type="entry name" value="PRK05917.1"/>
    <property type="match status" value="1"/>
</dbReference>
<dbReference type="PANTHER" id="PTHR11669">
    <property type="entry name" value="REPLICATION FACTOR C / DNA POLYMERASE III GAMMA-TAU SUBUNIT"/>
    <property type="match status" value="1"/>
</dbReference>
<accession>A0AA34RDQ2</accession>
<keyword evidence="1" id="KW-0548">Nucleotidyltransferase</keyword>
<evidence type="ECO:0000313" key="2">
    <source>
        <dbReference type="Proteomes" id="UP000008305"/>
    </source>
</evidence>
<dbReference type="GO" id="GO:0006261">
    <property type="term" value="P:DNA-templated DNA replication"/>
    <property type="evidence" value="ECO:0007669"/>
    <property type="project" value="TreeGrafter"/>
</dbReference>
<name>A0AA34RDQ2_CHLPE</name>